<feature type="compositionally biased region" description="Basic and acidic residues" evidence="1">
    <location>
        <begin position="259"/>
        <end position="283"/>
    </location>
</feature>
<feature type="region of interest" description="Disordered" evidence="1">
    <location>
        <begin position="418"/>
        <end position="510"/>
    </location>
</feature>
<feature type="compositionally biased region" description="Basic and acidic residues" evidence="1">
    <location>
        <begin position="484"/>
        <end position="498"/>
    </location>
</feature>
<evidence type="ECO:0000313" key="4">
    <source>
        <dbReference type="Proteomes" id="UP000000553"/>
    </source>
</evidence>
<name>Q4A7T8_MESH7</name>
<dbReference type="KEGG" id="mhp:MHP7448_0433"/>
<proteinExistence type="predicted"/>
<evidence type="ECO:0000313" key="3">
    <source>
        <dbReference type="EMBL" id="AAZ53801.1"/>
    </source>
</evidence>
<evidence type="ECO:0000256" key="1">
    <source>
        <dbReference type="SAM" id="MobiDB-lite"/>
    </source>
</evidence>
<organism evidence="3 4">
    <name type="scientific">Mesomycoplasma hyopneumoniae (strain 7448)</name>
    <name type="common">Mycoplasma hyopneumoniae</name>
    <dbReference type="NCBI Taxonomy" id="262722"/>
    <lineage>
        <taxon>Bacteria</taxon>
        <taxon>Bacillati</taxon>
        <taxon>Mycoplasmatota</taxon>
        <taxon>Mycoplasmoidales</taxon>
        <taxon>Metamycoplasmataceae</taxon>
        <taxon>Mesomycoplasma</taxon>
    </lineage>
</organism>
<dbReference type="AlphaFoldDB" id="Q4A7T8"/>
<feature type="chain" id="PRO_5004235410" description="Lipoprotein" evidence="2">
    <location>
        <begin position="22"/>
        <end position="639"/>
    </location>
</feature>
<dbReference type="EMBL" id="AE017244">
    <property type="protein sequence ID" value="AAZ53801.1"/>
    <property type="molecule type" value="Genomic_DNA"/>
</dbReference>
<accession>Q4A7T8</accession>
<gene>
    <name evidence="3" type="ordered locus">MHP7448_0433</name>
</gene>
<keyword evidence="2" id="KW-0732">Signal</keyword>
<dbReference type="RefSeq" id="WP_011290251.1">
    <property type="nucleotide sequence ID" value="NC_007332.1"/>
</dbReference>
<protein>
    <recommendedName>
        <fullName evidence="5">Lipoprotein</fullName>
    </recommendedName>
</protein>
<dbReference type="PROSITE" id="PS51257">
    <property type="entry name" value="PROKAR_LIPOPROTEIN"/>
    <property type="match status" value="1"/>
</dbReference>
<evidence type="ECO:0000256" key="2">
    <source>
        <dbReference type="SAM" id="SignalP"/>
    </source>
</evidence>
<dbReference type="Proteomes" id="UP000000553">
    <property type="component" value="Chromosome"/>
</dbReference>
<sequence>MKKIIKNLLILPAFTFPLISAACSDPAILKEDLNTRTFSNPEATEKYQLLKEMLEIPLAIEKNPIAEYYFSALISQYYEDSLIYPGLNPLLFQRFLYNEQKDVILKKIEQFAKDPDFPEYVRKNYQGTSYLSASEFLKKWRPSQEKYLKSTNLKANPDFIMQDYGAGFSVNNIDLDESYLYYKLVSGYAKFYLNEIFPKQKNNNIPISPNQIDPNVLAQALKNLPQNQDGQDENDQQSQDQNQNEDEDANKESNSSQENSKKTKPKEAQVVEQKDEKEEKNEKQAIQIPIPRGSLARIVDTIRDATTQPLSNAYWWNYNYRQLKELELQKRREINDISNPDNLKLPLINDKDFQKKLELMTRLEKFTITGKDGRKYKVQPRAFFFVDDKTFADEKENKIKNAIYRLYWIVDSNPDSEINNGDKSIEPEQNPDLNLKDPFEEQPNLPKLGPHLPQNQNFYGKPVNFAAYDNSKLKNNDQQNPQPKVEKEEKEEKEEKKPPIVQGPSPKPQKIENIGLVNDFYKYKFNDKIHKFEPTEYYKNTANFSQGGLYSANLLELEEEIKKQDPDNPKIFYVQRRIDIGGFLTKGTLLPFQPANLENNLSSLSLFDRYSQFLRSGRFDNNYYIIGSDKVEEFDKLKR</sequence>
<feature type="signal peptide" evidence="2">
    <location>
        <begin position="1"/>
        <end position="21"/>
    </location>
</feature>
<reference evidence="3 4" key="1">
    <citation type="journal article" date="2005" name="J. Bacteriol.">
        <title>Swine and poultry pathogens: the complete genome sequences of two strains of Mycoplasma hyopneumoniae and a strain of Mycoplasma synoviae.</title>
        <authorList>
            <person name="Vasconcelos A.T."/>
            <person name="Ferreira H.B."/>
            <person name="Bizarro C.V."/>
            <person name="Bonatto S.L."/>
            <person name="Carvalho M.O."/>
            <person name="Pinto P.M."/>
            <person name="Almeida D.F."/>
            <person name="Almeida L.G."/>
            <person name="Almeida R."/>
            <person name="Alves-Filho L."/>
            <person name="Assuncao E.N."/>
            <person name="Azevedo V.A."/>
            <person name="Bogo M.R."/>
            <person name="Brigido M.M."/>
            <person name="Brocchi M."/>
            <person name="Burity H.A."/>
            <person name="Camargo A.A."/>
            <person name="Camargo S.S."/>
            <person name="Carepo M.S."/>
            <person name="Carraro D.M."/>
            <person name="de Mattos Cascardo J.C."/>
            <person name="Castro L.A."/>
            <person name="Cavalcanti G."/>
            <person name="Chemale G."/>
            <person name="Collevatti R.G."/>
            <person name="Cunha C.W."/>
            <person name="Dallagiovanna B."/>
            <person name="Dambros B.P."/>
            <person name="Dellagostin O.A."/>
            <person name="Falcao C."/>
            <person name="Fantinatti-Garboggini F."/>
            <person name="Felipe M.S."/>
            <person name="Fiorentin L."/>
            <person name="Franco G.R."/>
            <person name="Freitas N.S."/>
            <person name="Frias D."/>
            <person name="Grangeiro T.B."/>
            <person name="Grisard E.C."/>
            <person name="Guimaraes C.T."/>
            <person name="Hungria M."/>
            <person name="Jardim S.N."/>
            <person name="Krieger M.A."/>
            <person name="Laurino J.P."/>
            <person name="Lima L.F."/>
            <person name="Lopes M.I."/>
            <person name="Loreto E.L."/>
            <person name="Madeira H.M."/>
            <person name="Manfio G.P."/>
            <person name="Maranhao A.Q."/>
            <person name="Martinkovics C.T."/>
            <person name="Medeiros S.R."/>
            <person name="Moreira M.A."/>
            <person name="Neiva M."/>
            <person name="Ramalho-Neto C.E."/>
            <person name="Nicolas M.F."/>
            <person name="Oliveira S.C."/>
            <person name="Paixao R.F."/>
            <person name="Pedrosa F.O."/>
            <person name="Pena S.D."/>
            <person name="Pereira M."/>
            <person name="Pereira-Ferrari L."/>
            <person name="Piffer I."/>
            <person name="Pinto L.S."/>
            <person name="Potrich D.P."/>
            <person name="Salim A.C."/>
            <person name="Santos F.R."/>
            <person name="Schmitt R."/>
            <person name="Schneider M.P."/>
            <person name="Schrank A."/>
            <person name="Schrank I.S."/>
            <person name="Schuck A.F."/>
            <person name="Seuanez H.N."/>
            <person name="Silva D.W."/>
            <person name="Silva R."/>
            <person name="Silva S.C."/>
            <person name="Soares C.M."/>
            <person name="Souza K.R."/>
            <person name="Souza R.C."/>
            <person name="Staats C.C."/>
            <person name="Steffens M.B."/>
            <person name="Teixeira S.M."/>
            <person name="Urmenyi T.P."/>
            <person name="Vainstein M.H."/>
            <person name="Zuccherato L.W."/>
            <person name="Simpson A.J."/>
            <person name="Zaha A."/>
        </authorList>
    </citation>
    <scope>NUCLEOTIDE SEQUENCE [LARGE SCALE GENOMIC DNA]</scope>
    <source>
        <strain evidence="3 4">7448</strain>
    </source>
</reference>
<dbReference type="HOGENOM" id="CLU_446058_0_0_14"/>
<feature type="region of interest" description="Disordered" evidence="1">
    <location>
        <begin position="226"/>
        <end position="288"/>
    </location>
</feature>
<evidence type="ECO:0008006" key="5">
    <source>
        <dbReference type="Google" id="ProtNLM"/>
    </source>
</evidence>